<evidence type="ECO:0000313" key="3">
    <source>
        <dbReference type="Proteomes" id="UP000823909"/>
    </source>
</evidence>
<dbReference type="InterPro" id="IPR003032">
    <property type="entry name" value="Ryanodine_rcpt"/>
</dbReference>
<dbReference type="EMBL" id="DWUU01000022">
    <property type="protein sequence ID" value="HJD42034.1"/>
    <property type="molecule type" value="Genomic_DNA"/>
</dbReference>
<feature type="domain" description="Ryanodine receptor Ryr" evidence="1">
    <location>
        <begin position="480"/>
        <end position="551"/>
    </location>
</feature>
<accession>A0A9D2U7E8</accession>
<reference evidence="2" key="1">
    <citation type="journal article" date="2021" name="PeerJ">
        <title>Extensive microbial diversity within the chicken gut microbiome revealed by metagenomics and culture.</title>
        <authorList>
            <person name="Gilroy R."/>
            <person name="Ravi A."/>
            <person name="Getino M."/>
            <person name="Pursley I."/>
            <person name="Horton D.L."/>
            <person name="Alikhan N.F."/>
            <person name="Baker D."/>
            <person name="Gharbi K."/>
            <person name="Hall N."/>
            <person name="Watson M."/>
            <person name="Adriaenssens E.M."/>
            <person name="Foster-Nyarko E."/>
            <person name="Jarju S."/>
            <person name="Secka A."/>
            <person name="Antonio M."/>
            <person name="Oren A."/>
            <person name="Chaudhuri R.R."/>
            <person name="La Ragione R."/>
            <person name="Hildebrand F."/>
            <person name="Pallen M.J."/>
        </authorList>
    </citation>
    <scope>NUCLEOTIDE SEQUENCE</scope>
    <source>
        <strain evidence="2">ChiBcec15-3976</strain>
    </source>
</reference>
<organism evidence="2 3">
    <name type="scientific">Candidatus Mediterraneibacter quadrami</name>
    <dbReference type="NCBI Taxonomy" id="2838684"/>
    <lineage>
        <taxon>Bacteria</taxon>
        <taxon>Bacillati</taxon>
        <taxon>Bacillota</taxon>
        <taxon>Clostridia</taxon>
        <taxon>Lachnospirales</taxon>
        <taxon>Lachnospiraceae</taxon>
        <taxon>Mediterraneibacter</taxon>
    </lineage>
</organism>
<dbReference type="Proteomes" id="UP000823909">
    <property type="component" value="Unassembled WGS sequence"/>
</dbReference>
<dbReference type="Gene3D" id="6.20.350.10">
    <property type="match status" value="1"/>
</dbReference>
<name>A0A9D2U7E8_9FIRM</name>
<reference evidence="2" key="2">
    <citation type="submission" date="2021-04" db="EMBL/GenBank/DDBJ databases">
        <authorList>
            <person name="Gilroy R."/>
        </authorList>
    </citation>
    <scope>NUCLEOTIDE SEQUENCE</scope>
    <source>
        <strain evidence="2">ChiBcec15-3976</strain>
    </source>
</reference>
<evidence type="ECO:0000259" key="1">
    <source>
        <dbReference type="Pfam" id="PF02026"/>
    </source>
</evidence>
<proteinExistence type="predicted"/>
<protein>
    <recommendedName>
        <fullName evidence="1">Ryanodine receptor Ryr domain-containing protein</fullName>
    </recommendedName>
</protein>
<dbReference type="AlphaFoldDB" id="A0A9D2U7E8"/>
<comment type="caution">
    <text evidence="2">The sequence shown here is derived from an EMBL/GenBank/DDBJ whole genome shotgun (WGS) entry which is preliminary data.</text>
</comment>
<dbReference type="Pfam" id="PF02026">
    <property type="entry name" value="RyR"/>
    <property type="match status" value="1"/>
</dbReference>
<sequence>METRTMIDRFFQSFQMMADRDGSHCYGIYMKEALQAFAAHDTKQTASEVYETFLDCYKQMLSGDDNFLDLLDILRGYEENAALLIDKQRDHYVHSVNVFLLGIQIWESSPGFRDAAEQYLEKQQTLHFSGTQEEFFFRWGMAALFHDIGYPVEITNSQLHKFIRTVLEDGERDAGPYIGYQDETCLTTLSVGKQPLDFVSMLSGHIAETLHVPAGLLEKTLSGFIGDMQQGGHVDHGYYSALALMQHYGFMAEKSSVSGKIYEESILDAASAILLHNYYKHVLQKPPFSLPPLSVYLHPLAYLLILCDELQEWNRQAYGIADRKKTHAEASRIEMEGGALQIHYITSRGILAEDFSEKKTRTLHGLLKLDDVFPGGVRVSATTRSELLLSEIRANGKQLPRPFLENVEQLSRRIHERYNEARRAEHPDSPLAYPDWERLSDDLKYSNIRQARSYFGYLESAGMYAARTGDAAREVRSFPEDLAEALARKEHENWMAERRDNGWKYGPEKDAAGKVSPYLVPYEELPEDIRQLDRDAIGNILPLFHEIGLRIYRVE</sequence>
<evidence type="ECO:0000313" key="2">
    <source>
        <dbReference type="EMBL" id="HJD42034.1"/>
    </source>
</evidence>
<gene>
    <name evidence="2" type="ORF">H9910_03355</name>
</gene>